<dbReference type="RefSeq" id="WP_165366619.1">
    <property type="nucleotide sequence ID" value="NZ_CAMREZ010000003.1"/>
</dbReference>
<accession>A0A2U1B9K9</accession>
<dbReference type="AlphaFoldDB" id="A0A2U1B9K9"/>
<name>A0A2U1B9K9_9FIRM</name>
<organism evidence="1 2">
    <name type="scientific">Intestinimonas butyriciproducens</name>
    <dbReference type="NCBI Taxonomy" id="1297617"/>
    <lineage>
        <taxon>Bacteria</taxon>
        <taxon>Bacillati</taxon>
        <taxon>Bacillota</taxon>
        <taxon>Clostridia</taxon>
        <taxon>Eubacteriales</taxon>
        <taxon>Intestinimonas</taxon>
    </lineage>
</organism>
<sequence length="58" mass="6252">MPDVSIAISAQDSYSSAIKSMAHEHVYFMDITEDIISKATIAPTIIATSSILPEKSPK</sequence>
<protein>
    <submittedName>
        <fullName evidence="1">Uncharacterized protein</fullName>
    </submittedName>
</protein>
<evidence type="ECO:0000313" key="1">
    <source>
        <dbReference type="EMBL" id="PVY45348.1"/>
    </source>
</evidence>
<comment type="caution">
    <text evidence="1">The sequence shown here is derived from an EMBL/GenBank/DDBJ whole genome shotgun (WGS) entry which is preliminary data.</text>
</comment>
<dbReference type="GeneID" id="93230788"/>
<evidence type="ECO:0000313" key="2">
    <source>
        <dbReference type="Proteomes" id="UP000245778"/>
    </source>
</evidence>
<dbReference type="EMBL" id="QEKK01000027">
    <property type="protein sequence ID" value="PVY45348.1"/>
    <property type="molecule type" value="Genomic_DNA"/>
</dbReference>
<gene>
    <name evidence="1" type="ORF">C7373_1273</name>
</gene>
<dbReference type="Proteomes" id="UP000245778">
    <property type="component" value="Unassembled WGS sequence"/>
</dbReference>
<reference evidence="1 2" key="1">
    <citation type="submission" date="2018-04" db="EMBL/GenBank/DDBJ databases">
        <title>Genomic Encyclopedia of Type Strains, Phase IV (KMG-IV): sequencing the most valuable type-strain genomes for metagenomic binning, comparative biology and taxonomic classification.</title>
        <authorList>
            <person name="Goeker M."/>
        </authorList>
    </citation>
    <scope>NUCLEOTIDE SEQUENCE [LARGE SCALE GENOMIC DNA]</scope>
    <source>
        <strain evidence="1 2">DSM 26588</strain>
    </source>
</reference>
<proteinExistence type="predicted"/>